<dbReference type="Gene3D" id="3.50.50.60">
    <property type="entry name" value="FAD/NAD(P)-binding domain"/>
    <property type="match status" value="1"/>
</dbReference>
<dbReference type="RefSeq" id="WP_345650363.1">
    <property type="nucleotide sequence ID" value="NZ_BAABEP010000035.1"/>
</dbReference>
<protein>
    <submittedName>
        <fullName evidence="1">FAD-binding monooxygenase</fullName>
    </submittedName>
</protein>
<organism evidence="1 2">
    <name type="scientific">Streptomyces tremellae</name>
    <dbReference type="NCBI Taxonomy" id="1124239"/>
    <lineage>
        <taxon>Bacteria</taxon>
        <taxon>Bacillati</taxon>
        <taxon>Actinomycetota</taxon>
        <taxon>Actinomycetes</taxon>
        <taxon>Kitasatosporales</taxon>
        <taxon>Streptomycetaceae</taxon>
        <taxon>Streptomyces</taxon>
    </lineage>
</organism>
<dbReference type="GO" id="GO:0004497">
    <property type="term" value="F:monooxygenase activity"/>
    <property type="evidence" value="ECO:0007669"/>
    <property type="project" value="UniProtKB-KW"/>
</dbReference>
<dbReference type="SUPFAM" id="SSF51905">
    <property type="entry name" value="FAD/NAD(P)-binding domain"/>
    <property type="match status" value="1"/>
</dbReference>
<dbReference type="EMBL" id="BAABEP010000035">
    <property type="protein sequence ID" value="GAA3742987.1"/>
    <property type="molecule type" value="Genomic_DNA"/>
</dbReference>
<comment type="caution">
    <text evidence="1">The sequence shown here is derived from an EMBL/GenBank/DDBJ whole genome shotgun (WGS) entry which is preliminary data.</text>
</comment>
<keyword evidence="2" id="KW-1185">Reference proteome</keyword>
<gene>
    <name evidence="1" type="ORF">GCM10023082_44750</name>
</gene>
<dbReference type="InterPro" id="IPR036188">
    <property type="entry name" value="FAD/NAD-bd_sf"/>
</dbReference>
<dbReference type="PANTHER" id="PTHR43422:SF3">
    <property type="entry name" value="THIAMINE THIAZOLE SYNTHASE"/>
    <property type="match status" value="1"/>
</dbReference>
<keyword evidence="1" id="KW-0560">Oxidoreductase</keyword>
<evidence type="ECO:0000313" key="1">
    <source>
        <dbReference type="EMBL" id="GAA3742987.1"/>
    </source>
</evidence>
<accession>A0ABP7FLI7</accession>
<reference evidence="2" key="1">
    <citation type="journal article" date="2019" name="Int. J. Syst. Evol. Microbiol.">
        <title>The Global Catalogue of Microorganisms (GCM) 10K type strain sequencing project: providing services to taxonomists for standard genome sequencing and annotation.</title>
        <authorList>
            <consortium name="The Broad Institute Genomics Platform"/>
            <consortium name="The Broad Institute Genome Sequencing Center for Infectious Disease"/>
            <person name="Wu L."/>
            <person name="Ma J."/>
        </authorList>
    </citation>
    <scope>NUCLEOTIDE SEQUENCE [LARGE SCALE GENOMIC DNA]</scope>
    <source>
        <strain evidence="2">JCM 30846</strain>
    </source>
</reference>
<sequence length="447" mass="46901">MAQRHAVVIGASVGGLLAARALSDHYERVTVLDRDRLPGRAAPRRGVPQGRHVHALLSSGGTALDALFPGFLDELAARGVPSGDSQGDHHMYLDGRLMAPADSGLVLHGVTRPLLELLVRARVSVLPGVTITDGCEATGLAGTGPAARSPARVTGVRVRERAGRARESVLGADLVVDAAGRGSRAPQWLDALGCPRPAESAVDAHVVYATRHYRYEPGLLGGRLGTTIVPYPGCPRGGVAVRQEDGLFAVVLVGVFGEEPPADGAGYAAYARSLAAPDVAEAVESAEPLGEPARTRYPRGVRRHYERLPAHPAGFLALGDALCGFNPVYGQGMTVAALEADLLGRLLRRAPGPDPDTPELPRRFFAEAAALVDRPWSLAAGSDLAFRSASSRPALLDRYLARLRAVCAADPAVATRFLRVAHLLDPPSALLAPAVVLRVARARRPGG</sequence>
<keyword evidence="1" id="KW-0503">Monooxygenase</keyword>
<evidence type="ECO:0000313" key="2">
    <source>
        <dbReference type="Proteomes" id="UP001499884"/>
    </source>
</evidence>
<name>A0ABP7FLI7_9ACTN</name>
<proteinExistence type="predicted"/>
<dbReference type="Proteomes" id="UP001499884">
    <property type="component" value="Unassembled WGS sequence"/>
</dbReference>
<dbReference type="PANTHER" id="PTHR43422">
    <property type="entry name" value="THIAMINE THIAZOLE SYNTHASE"/>
    <property type="match status" value="1"/>
</dbReference>